<keyword evidence="9" id="KW-1185">Reference proteome</keyword>
<feature type="transmembrane region" description="Helical" evidence="7">
    <location>
        <begin position="231"/>
        <end position="256"/>
    </location>
</feature>
<dbReference type="EMBL" id="JBHSPU010000013">
    <property type="protein sequence ID" value="MFC5914451.1"/>
    <property type="molecule type" value="Genomic_DNA"/>
</dbReference>
<dbReference type="Proteomes" id="UP001596200">
    <property type="component" value="Unassembled WGS sequence"/>
</dbReference>
<evidence type="ECO:0000256" key="7">
    <source>
        <dbReference type="SAM" id="Phobius"/>
    </source>
</evidence>
<gene>
    <name evidence="8" type="ORF">ACFP1B_13565</name>
</gene>
<name>A0ABW1GM79_9ACTN</name>
<feature type="transmembrane region" description="Helical" evidence="7">
    <location>
        <begin position="38"/>
        <end position="63"/>
    </location>
</feature>
<evidence type="ECO:0000256" key="4">
    <source>
        <dbReference type="ARBA" id="ARBA00022692"/>
    </source>
</evidence>
<keyword evidence="3" id="KW-1003">Cell membrane</keyword>
<dbReference type="InterPro" id="IPR011701">
    <property type="entry name" value="MFS"/>
</dbReference>
<feature type="transmembrane region" description="Helical" evidence="7">
    <location>
        <begin position="178"/>
        <end position="198"/>
    </location>
</feature>
<feature type="transmembrane region" description="Helical" evidence="7">
    <location>
        <begin position="351"/>
        <end position="375"/>
    </location>
</feature>
<evidence type="ECO:0000256" key="5">
    <source>
        <dbReference type="ARBA" id="ARBA00022989"/>
    </source>
</evidence>
<dbReference type="Pfam" id="PF07690">
    <property type="entry name" value="MFS_1"/>
    <property type="match status" value="1"/>
</dbReference>
<evidence type="ECO:0000256" key="3">
    <source>
        <dbReference type="ARBA" id="ARBA00022475"/>
    </source>
</evidence>
<keyword evidence="6 7" id="KW-0472">Membrane</keyword>
<protein>
    <submittedName>
        <fullName evidence="8">MFS transporter</fullName>
    </submittedName>
</protein>
<evidence type="ECO:0000256" key="2">
    <source>
        <dbReference type="ARBA" id="ARBA00022448"/>
    </source>
</evidence>
<evidence type="ECO:0000256" key="6">
    <source>
        <dbReference type="ARBA" id="ARBA00023136"/>
    </source>
</evidence>
<dbReference type="SUPFAM" id="SSF103473">
    <property type="entry name" value="MFS general substrate transporter"/>
    <property type="match status" value="1"/>
</dbReference>
<feature type="transmembrane region" description="Helical" evidence="7">
    <location>
        <begin position="268"/>
        <end position="285"/>
    </location>
</feature>
<evidence type="ECO:0000256" key="1">
    <source>
        <dbReference type="ARBA" id="ARBA00004429"/>
    </source>
</evidence>
<organism evidence="8 9">
    <name type="scientific">Streptomyces pulveraceus</name>
    <dbReference type="NCBI Taxonomy" id="68258"/>
    <lineage>
        <taxon>Bacteria</taxon>
        <taxon>Bacillati</taxon>
        <taxon>Actinomycetota</taxon>
        <taxon>Actinomycetes</taxon>
        <taxon>Kitasatosporales</taxon>
        <taxon>Streptomycetaceae</taxon>
        <taxon>Streptomyces</taxon>
    </lineage>
</organism>
<keyword evidence="5 7" id="KW-1133">Transmembrane helix</keyword>
<accession>A0ABW1GM79</accession>
<dbReference type="PANTHER" id="PTHR23513">
    <property type="entry name" value="INTEGRAL MEMBRANE EFFLUX PROTEIN-RELATED"/>
    <property type="match status" value="1"/>
</dbReference>
<keyword evidence="2" id="KW-0813">Transport</keyword>
<comment type="caution">
    <text evidence="8">The sequence shown here is derived from an EMBL/GenBank/DDBJ whole genome shotgun (WGS) entry which is preliminary data.</text>
</comment>
<feature type="transmembrane region" description="Helical" evidence="7">
    <location>
        <begin position="320"/>
        <end position="339"/>
    </location>
</feature>
<dbReference type="RefSeq" id="WP_344514831.1">
    <property type="nucleotide sequence ID" value="NZ_BAAATU010000031.1"/>
</dbReference>
<feature type="transmembrane region" description="Helical" evidence="7">
    <location>
        <begin position="292"/>
        <end position="314"/>
    </location>
</feature>
<dbReference type="InterPro" id="IPR036259">
    <property type="entry name" value="MFS_trans_sf"/>
</dbReference>
<comment type="subcellular location">
    <subcellularLocation>
        <location evidence="1">Cell inner membrane</location>
        <topology evidence="1">Multi-pass membrane protein</topology>
    </subcellularLocation>
</comment>
<dbReference type="PANTHER" id="PTHR23513:SF9">
    <property type="entry name" value="ENTEROBACTIN EXPORTER ENTS"/>
    <property type="match status" value="1"/>
</dbReference>
<feature type="transmembrane region" description="Helical" evidence="7">
    <location>
        <begin position="84"/>
        <end position="103"/>
    </location>
</feature>
<proteinExistence type="predicted"/>
<evidence type="ECO:0000313" key="9">
    <source>
        <dbReference type="Proteomes" id="UP001596200"/>
    </source>
</evidence>
<evidence type="ECO:0000313" key="8">
    <source>
        <dbReference type="EMBL" id="MFC5914451.1"/>
    </source>
</evidence>
<sequence>MTDLITGGHRHARHTTALLRGVYLPRSMDAGGSAMTTYGIPLLVLATTNSAALTGIAFALEWIPRLAAFAVAGAMVDRYGATRVFRLASAARATMVLAAALALAQLSSGGTSTTITVMLLASGTGVLTEFSYIAAETAGGTASRDAGDRAHRVQSVLLGIDQIATLAGPALAGLLLQWAGATALLIVIAAFSLLAAVLTTRHHDKGDTAAPEPVLRGLRTGWSTLRSLPALGWLVTGLAVSNLATGLLQAAAPVIVVQQMGRSTADVGLIWSVAAIASLGAVATCRWAIDRFGLWPVGALCATIAASACLAVSLTHTYHAYLVLIAILMAAEGGMTVVLRTLRSHLVPAPVFGSTLALTVLLLLAPFPVAGVLVAAAPPALLGHAITACAVLQALGLGLTFTRLRTLPALHTGQRRKGPAV</sequence>
<reference evidence="9" key="1">
    <citation type="journal article" date="2019" name="Int. J. Syst. Evol. Microbiol.">
        <title>The Global Catalogue of Microorganisms (GCM) 10K type strain sequencing project: providing services to taxonomists for standard genome sequencing and annotation.</title>
        <authorList>
            <consortium name="The Broad Institute Genomics Platform"/>
            <consortium name="The Broad Institute Genome Sequencing Center for Infectious Disease"/>
            <person name="Wu L."/>
            <person name="Ma J."/>
        </authorList>
    </citation>
    <scope>NUCLEOTIDE SEQUENCE [LARGE SCALE GENOMIC DNA]</scope>
    <source>
        <strain evidence="9">JCM 4147</strain>
    </source>
</reference>
<feature type="transmembrane region" description="Helical" evidence="7">
    <location>
        <begin position="381"/>
        <end position="401"/>
    </location>
</feature>
<dbReference type="Gene3D" id="1.20.1250.20">
    <property type="entry name" value="MFS general substrate transporter like domains"/>
    <property type="match status" value="2"/>
</dbReference>
<keyword evidence="4 7" id="KW-0812">Transmembrane</keyword>